<name>G4Q467_ACIIR</name>
<dbReference type="AlphaFoldDB" id="G4Q467"/>
<accession>G4Q467</accession>
<organism evidence="3 4">
    <name type="scientific">Acidaminococcus intestini (strain RyC-MR95)</name>
    <dbReference type="NCBI Taxonomy" id="568816"/>
    <lineage>
        <taxon>Bacteria</taxon>
        <taxon>Bacillati</taxon>
        <taxon>Bacillota</taxon>
        <taxon>Negativicutes</taxon>
        <taxon>Acidaminococcales</taxon>
        <taxon>Acidaminococcaceae</taxon>
        <taxon>Acidaminococcus</taxon>
    </lineage>
</organism>
<dbReference type="PANTHER" id="PTHR48084:SF3">
    <property type="entry name" value="SUBUNIT OF PYRUVATE:FLAVODOXIN OXIDOREDUCTASE"/>
    <property type="match status" value="1"/>
</dbReference>
<dbReference type="GO" id="GO:0045333">
    <property type="term" value="P:cellular respiration"/>
    <property type="evidence" value="ECO:0007669"/>
    <property type="project" value="UniProtKB-ARBA"/>
</dbReference>
<dbReference type="GeneID" id="92878088"/>
<evidence type="ECO:0000256" key="1">
    <source>
        <dbReference type="ARBA" id="ARBA00023002"/>
    </source>
</evidence>
<dbReference type="SUPFAM" id="SSF52518">
    <property type="entry name" value="Thiamin diphosphate-binding fold (THDP-binding)"/>
    <property type="match status" value="1"/>
</dbReference>
<dbReference type="GO" id="GO:0016625">
    <property type="term" value="F:oxidoreductase activity, acting on the aldehyde or oxo group of donors, iron-sulfur protein as acceptor"/>
    <property type="evidence" value="ECO:0007669"/>
    <property type="project" value="UniProtKB-ARBA"/>
</dbReference>
<dbReference type="KEGG" id="ain:Acin_0622"/>
<dbReference type="InterPro" id="IPR011766">
    <property type="entry name" value="TPP_enzyme_TPP-bd"/>
</dbReference>
<sequence length="246" mass="26148">MECKIPNGIDMTQQASWCPGCGHGIIVRLLAEAAEALGIEDRMLTVEDVACGEFAQFALKYNTIMSAHGRPIIAAAGLKRVRPDAIVVAHPGDGSAYSIGIESTLHCALRNENILALVVNNSVFGMTGGQMSPTSIVNMKTTSSPHGRTVKKDGNPIDITKILGGLDIAYMARGALDTPADIMKTGKMIKKALQKQMNGEGFCLVEVLSPCPTNWHMTPVAAMDFIKSKQSATYPTGEFIDKGGAV</sequence>
<dbReference type="GO" id="GO:0030976">
    <property type="term" value="F:thiamine pyrophosphate binding"/>
    <property type="evidence" value="ECO:0007669"/>
    <property type="project" value="InterPro"/>
</dbReference>
<keyword evidence="4" id="KW-1185">Reference proteome</keyword>
<feature type="domain" description="Thiamine pyrophosphate enzyme TPP-binding" evidence="2">
    <location>
        <begin position="62"/>
        <end position="207"/>
    </location>
</feature>
<dbReference type="Gene3D" id="3.40.50.970">
    <property type="match status" value="1"/>
</dbReference>
<dbReference type="PANTHER" id="PTHR48084">
    <property type="entry name" value="2-OXOGLUTARATE OXIDOREDUCTASE SUBUNIT KORB-RELATED"/>
    <property type="match status" value="1"/>
</dbReference>
<dbReference type="STRING" id="568816.Acin_0622"/>
<protein>
    <submittedName>
        <fullName evidence="3">Ketoisovalerate oxidoreductase subunit vorA</fullName>
    </submittedName>
</protein>
<dbReference type="InParanoid" id="G4Q467"/>
<dbReference type="eggNOG" id="COG1013">
    <property type="taxonomic scope" value="Bacteria"/>
</dbReference>
<dbReference type="Pfam" id="PF02775">
    <property type="entry name" value="TPP_enzyme_C"/>
    <property type="match status" value="1"/>
</dbReference>
<evidence type="ECO:0000313" key="3">
    <source>
        <dbReference type="EMBL" id="AEQ21861.1"/>
    </source>
</evidence>
<dbReference type="PATRIC" id="fig|568816.4.peg.604"/>
<proteinExistence type="predicted"/>
<gene>
    <name evidence="3" type="primary">korB</name>
    <name evidence="3" type="ordered locus">Acin_0622</name>
</gene>
<evidence type="ECO:0000259" key="2">
    <source>
        <dbReference type="Pfam" id="PF02775"/>
    </source>
</evidence>
<evidence type="ECO:0000313" key="4">
    <source>
        <dbReference type="Proteomes" id="UP000007093"/>
    </source>
</evidence>
<dbReference type="Proteomes" id="UP000007093">
    <property type="component" value="Chromosome"/>
</dbReference>
<keyword evidence="1" id="KW-0560">Oxidoreductase</keyword>
<dbReference type="RefSeq" id="WP_009015605.1">
    <property type="nucleotide sequence ID" value="NC_016077.1"/>
</dbReference>
<dbReference type="EMBL" id="CP003058">
    <property type="protein sequence ID" value="AEQ21861.1"/>
    <property type="molecule type" value="Genomic_DNA"/>
</dbReference>
<reference evidence="3 4" key="1">
    <citation type="journal article" date="2011" name="J. Bacteriol.">
        <title>Complete genome sequence of Acidaminococcus intestini RYC-MR95, a Gram-negative bacterium from the phylum Firmicutes.</title>
        <authorList>
            <person name="D'Auria G."/>
            <person name="Galan J.C."/>
            <person name="Rodriguez-Alcayna M."/>
            <person name="Moya A."/>
            <person name="Baquero F."/>
            <person name="Latorre A."/>
        </authorList>
    </citation>
    <scope>NUCLEOTIDE SEQUENCE [LARGE SCALE GENOMIC DNA]</scope>
    <source>
        <strain evidence="3 4">RyC-MR95</strain>
    </source>
</reference>
<dbReference type="InterPro" id="IPR029061">
    <property type="entry name" value="THDP-binding"/>
</dbReference>
<dbReference type="InterPro" id="IPR051457">
    <property type="entry name" value="2-oxoacid:Fd_oxidoreductase"/>
</dbReference>
<dbReference type="HOGENOM" id="CLU_048564_2_1_9"/>